<accession>A0AAW0FTR6</accession>
<organism evidence="1 2">
    <name type="scientific">Cerrena zonata</name>
    <dbReference type="NCBI Taxonomy" id="2478898"/>
    <lineage>
        <taxon>Eukaryota</taxon>
        <taxon>Fungi</taxon>
        <taxon>Dikarya</taxon>
        <taxon>Basidiomycota</taxon>
        <taxon>Agaricomycotina</taxon>
        <taxon>Agaricomycetes</taxon>
        <taxon>Polyporales</taxon>
        <taxon>Cerrenaceae</taxon>
        <taxon>Cerrena</taxon>
    </lineage>
</organism>
<reference evidence="1 2" key="1">
    <citation type="submission" date="2022-09" db="EMBL/GenBank/DDBJ databases">
        <authorList>
            <person name="Palmer J.M."/>
        </authorList>
    </citation>
    <scope>NUCLEOTIDE SEQUENCE [LARGE SCALE GENOMIC DNA]</scope>
    <source>
        <strain evidence="1 2">DSM 7382</strain>
    </source>
</reference>
<proteinExistence type="predicted"/>
<keyword evidence="2" id="KW-1185">Reference proteome</keyword>
<sequence length="183" mass="20151">MPKELIDAERSAKALLQHSQDDTAATTIAFCPSDGLYPSIDGISENSFDGTLTNHISTDVDQHDRVAILYHNNQLSLDHIHIESATDGEEHLCAFRGPRRNAHIIKSQDDTLHLVLPLSVDGFNRFRNVQAKNATPTNIYLTCSNLPPGFRLPLVPKIDLAGLIPQSEYSTIDRAKRPTSAVA</sequence>
<dbReference type="Proteomes" id="UP001385951">
    <property type="component" value="Unassembled WGS sequence"/>
</dbReference>
<dbReference type="AlphaFoldDB" id="A0AAW0FTR6"/>
<dbReference type="EMBL" id="JASBNA010000034">
    <property type="protein sequence ID" value="KAK7682697.1"/>
    <property type="molecule type" value="Genomic_DNA"/>
</dbReference>
<protein>
    <submittedName>
        <fullName evidence="1">Uncharacterized protein</fullName>
    </submittedName>
</protein>
<name>A0AAW0FTR6_9APHY</name>
<comment type="caution">
    <text evidence="1">The sequence shown here is derived from an EMBL/GenBank/DDBJ whole genome shotgun (WGS) entry which is preliminary data.</text>
</comment>
<gene>
    <name evidence="1" type="ORF">QCA50_014080</name>
</gene>
<evidence type="ECO:0000313" key="2">
    <source>
        <dbReference type="Proteomes" id="UP001385951"/>
    </source>
</evidence>
<evidence type="ECO:0000313" key="1">
    <source>
        <dbReference type="EMBL" id="KAK7682697.1"/>
    </source>
</evidence>